<name>A0A6J2TZH9_DROLE</name>
<evidence type="ECO:0000256" key="2">
    <source>
        <dbReference type="PROSITE-ProRule" id="PRU00035"/>
    </source>
</evidence>
<feature type="compositionally biased region" description="Low complexity" evidence="3">
    <location>
        <begin position="380"/>
        <end position="395"/>
    </location>
</feature>
<evidence type="ECO:0000256" key="1">
    <source>
        <dbReference type="ARBA" id="ARBA00023117"/>
    </source>
</evidence>
<dbReference type="PANTHER" id="PTHR22880">
    <property type="entry name" value="FALZ-RELATED BROMODOMAIN-CONTAINING PROTEINS"/>
    <property type="match status" value="1"/>
</dbReference>
<feature type="compositionally biased region" description="Polar residues" evidence="3">
    <location>
        <begin position="359"/>
        <end position="379"/>
    </location>
</feature>
<dbReference type="GO" id="GO:0005634">
    <property type="term" value="C:nucleus"/>
    <property type="evidence" value="ECO:0007669"/>
    <property type="project" value="TreeGrafter"/>
</dbReference>
<feature type="domain" description="Bromo" evidence="4">
    <location>
        <begin position="64"/>
        <end position="136"/>
    </location>
</feature>
<dbReference type="GO" id="GO:0000785">
    <property type="term" value="C:chromatin"/>
    <property type="evidence" value="ECO:0007669"/>
    <property type="project" value="TreeGrafter"/>
</dbReference>
<dbReference type="GO" id="GO:0006338">
    <property type="term" value="P:chromatin remodeling"/>
    <property type="evidence" value="ECO:0007669"/>
    <property type="project" value="TreeGrafter"/>
</dbReference>
<dbReference type="GO" id="GO:0006355">
    <property type="term" value="P:regulation of DNA-templated transcription"/>
    <property type="evidence" value="ECO:0007669"/>
    <property type="project" value="TreeGrafter"/>
</dbReference>
<sequence>MKWNPYCVAMPKNPNPQWVPPPRREPFYPPIRGVVRPRVVPPANRPGRRTNLLEEMMDVLQDIWDNPNSTYFQKPIDAFAMGIPDYHLVVLFPMDLCTIRKRLVNNYYWQADEVVEDFELMFKNCMLYHPEGSPPYVAANELRHDFYARLALVDKSSEVELKPGDEKKKRKSAAPEHSSPPVKRALYEVPTNKSAEHNANSGDNYVLDRLHCGHLLKTLRSEKYSRYTWPFDKEYLTVSSNPNYNARKRDILDWAAVERNLLSDRFKGISEFVATMWKMFENALECFQLDPIHTYSVKVTREIFESLLPRYRKQIVDAKMTNGEYVPPNNAITFETHTTSSSQDPLFYLCEGPSIMESGTQEQTMQSPNSSSEYSTTECSGGSISSMSIESDNDSSYCDNEVYGCEANELKHPITAPRDEDSILDMHM</sequence>
<dbReference type="PANTHER" id="PTHR22880:SF225">
    <property type="entry name" value="BROMODOMAIN-CONTAINING PROTEIN BET-1-RELATED"/>
    <property type="match status" value="1"/>
</dbReference>
<dbReference type="Pfam" id="PF00439">
    <property type="entry name" value="Bromodomain"/>
    <property type="match status" value="1"/>
</dbReference>
<dbReference type="PROSITE" id="PS50014">
    <property type="entry name" value="BROMODOMAIN_2"/>
    <property type="match status" value="1"/>
</dbReference>
<protein>
    <submittedName>
        <fullName evidence="6">Bromodomain-containing factor 1-like</fullName>
    </submittedName>
</protein>
<feature type="region of interest" description="Disordered" evidence="3">
    <location>
        <begin position="161"/>
        <end position="184"/>
    </location>
</feature>
<organism evidence="5 6">
    <name type="scientific">Drosophila lebanonensis</name>
    <name type="common">Fruit fly</name>
    <name type="synonym">Scaptodrosophila lebanonensis</name>
    <dbReference type="NCBI Taxonomy" id="7225"/>
    <lineage>
        <taxon>Eukaryota</taxon>
        <taxon>Metazoa</taxon>
        <taxon>Ecdysozoa</taxon>
        <taxon>Arthropoda</taxon>
        <taxon>Hexapoda</taxon>
        <taxon>Insecta</taxon>
        <taxon>Pterygota</taxon>
        <taxon>Neoptera</taxon>
        <taxon>Endopterygota</taxon>
        <taxon>Diptera</taxon>
        <taxon>Brachycera</taxon>
        <taxon>Muscomorpha</taxon>
        <taxon>Ephydroidea</taxon>
        <taxon>Drosophilidae</taxon>
        <taxon>Scaptodrosophila</taxon>
    </lineage>
</organism>
<dbReference type="SMART" id="SM00297">
    <property type="entry name" value="BROMO"/>
    <property type="match status" value="1"/>
</dbReference>
<evidence type="ECO:0000259" key="4">
    <source>
        <dbReference type="PROSITE" id="PS50014"/>
    </source>
</evidence>
<proteinExistence type="predicted"/>
<accession>A0A6J2TZH9</accession>
<reference evidence="6" key="1">
    <citation type="submission" date="2025-08" db="UniProtKB">
        <authorList>
            <consortium name="RefSeq"/>
        </authorList>
    </citation>
    <scope>IDENTIFICATION</scope>
    <source>
        <strain evidence="6">11010-0011.00</strain>
        <tissue evidence="6">Whole body</tissue>
    </source>
</reference>
<evidence type="ECO:0000256" key="3">
    <source>
        <dbReference type="SAM" id="MobiDB-lite"/>
    </source>
</evidence>
<dbReference type="OrthoDB" id="8063680at2759"/>
<gene>
    <name evidence="6" type="primary">LOC115628942</name>
</gene>
<keyword evidence="1 2" id="KW-0103">Bromodomain</keyword>
<evidence type="ECO:0000313" key="5">
    <source>
        <dbReference type="Proteomes" id="UP000504634"/>
    </source>
</evidence>
<dbReference type="InterPro" id="IPR001487">
    <property type="entry name" value="Bromodomain"/>
</dbReference>
<dbReference type="InterPro" id="IPR050935">
    <property type="entry name" value="Bromo_chromatin_reader"/>
</dbReference>
<dbReference type="AlphaFoldDB" id="A0A6J2TZH9"/>
<dbReference type="InterPro" id="IPR018359">
    <property type="entry name" value="Bromodomain_CS"/>
</dbReference>
<dbReference type="GeneID" id="115628942"/>
<keyword evidence="5" id="KW-1185">Reference proteome</keyword>
<dbReference type="RefSeq" id="XP_030381075.1">
    <property type="nucleotide sequence ID" value="XM_030525215.1"/>
</dbReference>
<feature type="region of interest" description="Disordered" evidence="3">
    <location>
        <begin position="359"/>
        <end position="395"/>
    </location>
</feature>
<dbReference type="PROSITE" id="PS00633">
    <property type="entry name" value="BROMODOMAIN_1"/>
    <property type="match status" value="1"/>
</dbReference>
<dbReference type="SUPFAM" id="SSF47370">
    <property type="entry name" value="Bromodomain"/>
    <property type="match status" value="2"/>
</dbReference>
<evidence type="ECO:0000313" key="6">
    <source>
        <dbReference type="RefSeq" id="XP_030381075.1"/>
    </source>
</evidence>
<dbReference type="PRINTS" id="PR00503">
    <property type="entry name" value="BROMODOMAIN"/>
</dbReference>
<dbReference type="Gene3D" id="1.20.920.10">
    <property type="entry name" value="Bromodomain-like"/>
    <property type="match status" value="2"/>
</dbReference>
<dbReference type="Proteomes" id="UP000504634">
    <property type="component" value="Unplaced"/>
</dbReference>
<dbReference type="InterPro" id="IPR036427">
    <property type="entry name" value="Bromodomain-like_sf"/>
</dbReference>